<dbReference type="InterPro" id="IPR053343">
    <property type="entry name" value="PSII_mRNA-binding_protein"/>
</dbReference>
<evidence type="ECO:0000256" key="1">
    <source>
        <dbReference type="ARBA" id="ARBA00022737"/>
    </source>
</evidence>
<dbReference type="NCBIfam" id="TIGR00756">
    <property type="entry name" value="PPR"/>
    <property type="match status" value="3"/>
</dbReference>
<gene>
    <name evidence="3" type="ORF">ACH5RR_014498</name>
</gene>
<evidence type="ECO:0008006" key="5">
    <source>
        <dbReference type="Google" id="ProtNLM"/>
    </source>
</evidence>
<keyword evidence="4" id="KW-1185">Reference proteome</keyword>
<proteinExistence type="predicted"/>
<dbReference type="EMBL" id="JBJUIK010000006">
    <property type="protein sequence ID" value="KAL3526126.1"/>
    <property type="molecule type" value="Genomic_DNA"/>
</dbReference>
<feature type="repeat" description="PPR" evidence="2">
    <location>
        <begin position="78"/>
        <end position="112"/>
    </location>
</feature>
<dbReference type="PANTHER" id="PTHR47940">
    <property type="entry name" value="OS12G0283900 PROTEIN"/>
    <property type="match status" value="1"/>
</dbReference>
<dbReference type="Pfam" id="PF01535">
    <property type="entry name" value="PPR"/>
    <property type="match status" value="1"/>
</dbReference>
<dbReference type="InterPro" id="IPR011990">
    <property type="entry name" value="TPR-like_helical_dom_sf"/>
</dbReference>
<evidence type="ECO:0000313" key="3">
    <source>
        <dbReference type="EMBL" id="KAL3526126.1"/>
    </source>
</evidence>
<accession>A0ABD3A317</accession>
<dbReference type="InterPro" id="IPR002885">
    <property type="entry name" value="PPR_rpt"/>
</dbReference>
<dbReference type="Gene3D" id="1.25.40.10">
    <property type="entry name" value="Tetratricopeptide repeat domain"/>
    <property type="match status" value="1"/>
</dbReference>
<dbReference type="PANTHER" id="PTHR47940:SF1">
    <property type="entry name" value="PROTEIN LOW PHOTOSYNTHETIC EFFICIENCY 1, CHLOROPLASTIC"/>
    <property type="match status" value="1"/>
</dbReference>
<feature type="repeat" description="PPR" evidence="2">
    <location>
        <begin position="6"/>
        <end position="40"/>
    </location>
</feature>
<dbReference type="Proteomes" id="UP001630127">
    <property type="component" value="Unassembled WGS sequence"/>
</dbReference>
<name>A0ABD3A317_9GENT</name>
<keyword evidence="1" id="KW-0677">Repeat</keyword>
<feature type="repeat" description="PPR" evidence="2">
    <location>
        <begin position="41"/>
        <end position="75"/>
    </location>
</feature>
<comment type="caution">
    <text evidence="3">The sequence shown here is derived from an EMBL/GenBank/DDBJ whole genome shotgun (WGS) entry which is preliminary data.</text>
</comment>
<dbReference type="Pfam" id="PF13812">
    <property type="entry name" value="PPR_3"/>
    <property type="match status" value="1"/>
</dbReference>
<reference evidence="3 4" key="1">
    <citation type="submission" date="2024-11" db="EMBL/GenBank/DDBJ databases">
        <title>A near-complete genome assembly of Cinchona calisaya.</title>
        <authorList>
            <person name="Lian D.C."/>
            <person name="Zhao X.W."/>
            <person name="Wei L."/>
        </authorList>
    </citation>
    <scope>NUCLEOTIDE SEQUENCE [LARGE SCALE GENOMIC DNA]</scope>
    <source>
        <tissue evidence="3">Nenye</tissue>
    </source>
</reference>
<sequence length="116" mass="13193">MSYELIVSHFNVLLTAARKRGIWRWGVRLLNKMEEKGLKPDTREWKAVLVAFSKASETSAAVQIFKRMMEQGEKPTVISYGYGALLSAMEEGKLYDEAGQVWKHMVKVGVKPNLYA</sequence>
<dbReference type="AlphaFoldDB" id="A0ABD3A317"/>
<protein>
    <recommendedName>
        <fullName evidence="5">Pentatricopeptide repeat-containing protein</fullName>
    </recommendedName>
</protein>
<dbReference type="PROSITE" id="PS51375">
    <property type="entry name" value="PPR"/>
    <property type="match status" value="3"/>
</dbReference>
<evidence type="ECO:0000256" key="2">
    <source>
        <dbReference type="PROSITE-ProRule" id="PRU00708"/>
    </source>
</evidence>
<organism evidence="3 4">
    <name type="scientific">Cinchona calisaya</name>
    <dbReference type="NCBI Taxonomy" id="153742"/>
    <lineage>
        <taxon>Eukaryota</taxon>
        <taxon>Viridiplantae</taxon>
        <taxon>Streptophyta</taxon>
        <taxon>Embryophyta</taxon>
        <taxon>Tracheophyta</taxon>
        <taxon>Spermatophyta</taxon>
        <taxon>Magnoliopsida</taxon>
        <taxon>eudicotyledons</taxon>
        <taxon>Gunneridae</taxon>
        <taxon>Pentapetalae</taxon>
        <taxon>asterids</taxon>
        <taxon>lamiids</taxon>
        <taxon>Gentianales</taxon>
        <taxon>Rubiaceae</taxon>
        <taxon>Cinchonoideae</taxon>
        <taxon>Cinchoneae</taxon>
        <taxon>Cinchona</taxon>
    </lineage>
</organism>
<evidence type="ECO:0000313" key="4">
    <source>
        <dbReference type="Proteomes" id="UP001630127"/>
    </source>
</evidence>